<gene>
    <name evidence="3" type="ORF">V3330_04520</name>
</gene>
<dbReference type="Pfam" id="PF13579">
    <property type="entry name" value="Glyco_trans_4_4"/>
    <property type="match status" value="1"/>
</dbReference>
<sequence>MRIFFVNRFFHPDESATSRILTDLVGGLRDNFNIQVVTSRHSYDNSSTRLPVCTVEDRLTVNRLWSSRFGRSKTALRAIDYLSFHAAVAWFLVRRVRPGDVVVLKTDPPLLQLINTALIRIRGGKVVNWLQDIYPEIAERAGVYRGPAWLARMICKWRDRTLRAAVTNVVISERMATYLQGRGIRNVRVIPNWADEQAISPVPREANDVRREWRLGDRFVVMYSGNLGRVHAFDEIREAMHLLSHRDDIAFVFVGGGAEQQGLKAFVESKGLRNTMFFPLQPRDRLRHSLAAADLHLVTLKAGMEDLVMPSKLYGVWAAGRPVAFVGEPDSAVARLIRESGTGLAFTHGDAAGLVQAIEALADEPASRAEQGRNARRLFEQRFTRAHCLGLWQDLIQGKFSAETVPGTT</sequence>
<comment type="caution">
    <text evidence="3">The sequence shown here is derived from an EMBL/GenBank/DDBJ whole genome shotgun (WGS) entry which is preliminary data.</text>
</comment>
<dbReference type="SUPFAM" id="SSF53756">
    <property type="entry name" value="UDP-Glycosyltransferase/glycogen phosphorylase"/>
    <property type="match status" value="1"/>
</dbReference>
<feature type="domain" description="Glycosyl transferase family 1" evidence="1">
    <location>
        <begin position="211"/>
        <end position="377"/>
    </location>
</feature>
<dbReference type="InterPro" id="IPR050194">
    <property type="entry name" value="Glycosyltransferase_grp1"/>
</dbReference>
<protein>
    <submittedName>
        <fullName evidence="3">Glycosyltransferase family 4 protein</fullName>
    </submittedName>
</protein>
<dbReference type="CDD" id="cd03794">
    <property type="entry name" value="GT4_WbuB-like"/>
    <property type="match status" value="1"/>
</dbReference>
<accession>A0AAW9RDK9</accession>
<dbReference type="GO" id="GO:0016758">
    <property type="term" value="F:hexosyltransferase activity"/>
    <property type="evidence" value="ECO:0007669"/>
    <property type="project" value="TreeGrafter"/>
</dbReference>
<dbReference type="Proteomes" id="UP001359886">
    <property type="component" value="Unassembled WGS sequence"/>
</dbReference>
<dbReference type="Pfam" id="PF00534">
    <property type="entry name" value="Glycos_transf_1"/>
    <property type="match status" value="1"/>
</dbReference>
<reference evidence="3 4" key="1">
    <citation type="submission" date="2024-02" db="EMBL/GenBank/DDBJ databases">
        <title>A novel Wenzhouxiangellaceae bacterium, isolated from coastal sediments.</title>
        <authorList>
            <person name="Du Z.-J."/>
            <person name="Ye Y.-Q."/>
            <person name="Zhang X.-Y."/>
        </authorList>
    </citation>
    <scope>NUCLEOTIDE SEQUENCE [LARGE SCALE GENOMIC DNA]</scope>
    <source>
        <strain evidence="3 4">CH-27</strain>
    </source>
</reference>
<feature type="domain" description="Glycosyltransferase subfamily 4-like N-terminal" evidence="2">
    <location>
        <begin position="19"/>
        <end position="193"/>
    </location>
</feature>
<dbReference type="InterPro" id="IPR001296">
    <property type="entry name" value="Glyco_trans_1"/>
</dbReference>
<evidence type="ECO:0000313" key="3">
    <source>
        <dbReference type="EMBL" id="MEJ8566878.1"/>
    </source>
</evidence>
<evidence type="ECO:0000313" key="4">
    <source>
        <dbReference type="Proteomes" id="UP001359886"/>
    </source>
</evidence>
<dbReference type="RefSeq" id="WP_354694197.1">
    <property type="nucleotide sequence ID" value="NZ_JAZHOG010000002.1"/>
</dbReference>
<organism evidence="3 4">
    <name type="scientific">Elongatibacter sediminis</name>
    <dbReference type="NCBI Taxonomy" id="3119006"/>
    <lineage>
        <taxon>Bacteria</taxon>
        <taxon>Pseudomonadati</taxon>
        <taxon>Pseudomonadota</taxon>
        <taxon>Gammaproteobacteria</taxon>
        <taxon>Chromatiales</taxon>
        <taxon>Wenzhouxiangellaceae</taxon>
        <taxon>Elongatibacter</taxon>
    </lineage>
</organism>
<dbReference type="InterPro" id="IPR028098">
    <property type="entry name" value="Glyco_trans_4-like_N"/>
</dbReference>
<evidence type="ECO:0000259" key="2">
    <source>
        <dbReference type="Pfam" id="PF13579"/>
    </source>
</evidence>
<dbReference type="PANTHER" id="PTHR45947">
    <property type="entry name" value="SULFOQUINOVOSYL TRANSFERASE SQD2"/>
    <property type="match status" value="1"/>
</dbReference>
<keyword evidence="4" id="KW-1185">Reference proteome</keyword>
<dbReference type="AlphaFoldDB" id="A0AAW9RDK9"/>
<name>A0AAW9RDK9_9GAMM</name>
<proteinExistence type="predicted"/>
<dbReference type="PANTHER" id="PTHR45947:SF3">
    <property type="entry name" value="SULFOQUINOVOSYL TRANSFERASE SQD2"/>
    <property type="match status" value="1"/>
</dbReference>
<dbReference type="Gene3D" id="3.40.50.2000">
    <property type="entry name" value="Glycogen Phosphorylase B"/>
    <property type="match status" value="2"/>
</dbReference>
<dbReference type="EMBL" id="JAZHOG010000002">
    <property type="protein sequence ID" value="MEJ8566878.1"/>
    <property type="molecule type" value="Genomic_DNA"/>
</dbReference>
<evidence type="ECO:0000259" key="1">
    <source>
        <dbReference type="Pfam" id="PF00534"/>
    </source>
</evidence>